<accession>A0A454CTT1</accession>
<dbReference type="EMBL" id="AJSR01001923">
    <property type="protein sequence ID" value="EKM29806.1"/>
    <property type="molecule type" value="Genomic_DNA"/>
</dbReference>
<protein>
    <submittedName>
        <fullName evidence="2">Uncharacterized protein</fullName>
    </submittedName>
</protein>
<feature type="transmembrane region" description="Helical" evidence="1">
    <location>
        <begin position="35"/>
        <end position="56"/>
    </location>
</feature>
<evidence type="ECO:0000313" key="2">
    <source>
        <dbReference type="EMBL" id="EKM29806.1"/>
    </source>
</evidence>
<dbReference type="Proteomes" id="UP000008367">
    <property type="component" value="Unassembled WGS sequence"/>
</dbReference>
<name>A0A454CTT1_VIBHA</name>
<reference evidence="2 3" key="1">
    <citation type="submission" date="2012-10" db="EMBL/GenBank/DDBJ databases">
        <title>Genome sequence of Vibrio Cholerae HENC-02.</title>
        <authorList>
            <person name="Eppinger M."/>
            <person name="Hasan N.A."/>
            <person name="Sengamalay N."/>
            <person name="Hine E."/>
            <person name="Su Q."/>
            <person name="Daugherty S.C."/>
            <person name="Young S."/>
            <person name="Sadzewicz L."/>
            <person name="Tallon L."/>
            <person name="Cebula T.A."/>
            <person name="Ravel J."/>
            <person name="Colwell R.R."/>
        </authorList>
    </citation>
    <scope>NUCLEOTIDE SEQUENCE [LARGE SCALE GENOMIC DNA]</scope>
    <source>
        <strain evidence="2 3">HENC-02</strain>
    </source>
</reference>
<organism evidence="2 3">
    <name type="scientific">Vibrio harveyi</name>
    <name type="common">Beneckea harveyi</name>
    <dbReference type="NCBI Taxonomy" id="669"/>
    <lineage>
        <taxon>Bacteria</taxon>
        <taxon>Pseudomonadati</taxon>
        <taxon>Pseudomonadota</taxon>
        <taxon>Gammaproteobacteria</taxon>
        <taxon>Vibrionales</taxon>
        <taxon>Vibrionaceae</taxon>
        <taxon>Vibrio</taxon>
    </lineage>
</organism>
<evidence type="ECO:0000256" key="1">
    <source>
        <dbReference type="SAM" id="Phobius"/>
    </source>
</evidence>
<proteinExistence type="predicted"/>
<sequence length="89" mass="10096">MIGFVTAFSAVLFWDIIHKRWKQIFGDDGFWGRFWAAVSLFVLTFIGFIGFLGTIFGSAPWQYNLGFAIAGIVFHQGTYPLIRMLDGKP</sequence>
<keyword evidence="1" id="KW-0472">Membrane</keyword>
<dbReference type="AlphaFoldDB" id="A0A454CTT1"/>
<gene>
    <name evidence="2" type="ORF">VCHENC02_4403</name>
</gene>
<comment type="caution">
    <text evidence="2">The sequence shown here is derived from an EMBL/GenBank/DDBJ whole genome shotgun (WGS) entry which is preliminary data.</text>
</comment>
<evidence type="ECO:0000313" key="3">
    <source>
        <dbReference type="Proteomes" id="UP000008367"/>
    </source>
</evidence>
<feature type="transmembrane region" description="Helical" evidence="1">
    <location>
        <begin position="63"/>
        <end position="82"/>
    </location>
</feature>
<keyword evidence="1" id="KW-0812">Transmembrane</keyword>
<keyword evidence="1" id="KW-1133">Transmembrane helix</keyword>